<feature type="compositionally biased region" description="Basic and acidic residues" evidence="1">
    <location>
        <begin position="178"/>
        <end position="191"/>
    </location>
</feature>
<evidence type="ECO:0000256" key="1">
    <source>
        <dbReference type="SAM" id="MobiDB-lite"/>
    </source>
</evidence>
<organism evidence="2 3">
    <name type="scientific">Microthyrium microscopicum</name>
    <dbReference type="NCBI Taxonomy" id="703497"/>
    <lineage>
        <taxon>Eukaryota</taxon>
        <taxon>Fungi</taxon>
        <taxon>Dikarya</taxon>
        <taxon>Ascomycota</taxon>
        <taxon>Pezizomycotina</taxon>
        <taxon>Dothideomycetes</taxon>
        <taxon>Dothideomycetes incertae sedis</taxon>
        <taxon>Microthyriales</taxon>
        <taxon>Microthyriaceae</taxon>
        <taxon>Microthyrium</taxon>
    </lineage>
</organism>
<name>A0A6A6UPV2_9PEZI</name>
<evidence type="ECO:0000313" key="2">
    <source>
        <dbReference type="EMBL" id="KAF2673810.1"/>
    </source>
</evidence>
<keyword evidence="3" id="KW-1185">Reference proteome</keyword>
<accession>A0A6A6UPV2</accession>
<feature type="region of interest" description="Disordered" evidence="1">
    <location>
        <begin position="37"/>
        <end position="193"/>
    </location>
</feature>
<protein>
    <submittedName>
        <fullName evidence="2">Uncharacterized protein</fullName>
    </submittedName>
</protein>
<proteinExistence type="predicted"/>
<feature type="compositionally biased region" description="Pro residues" evidence="1">
    <location>
        <begin position="144"/>
        <end position="165"/>
    </location>
</feature>
<dbReference type="AlphaFoldDB" id="A0A6A6UPV2"/>
<gene>
    <name evidence="2" type="ORF">BT63DRAFT_451865</name>
</gene>
<evidence type="ECO:0000313" key="3">
    <source>
        <dbReference type="Proteomes" id="UP000799302"/>
    </source>
</evidence>
<reference evidence="2" key="1">
    <citation type="journal article" date="2020" name="Stud. Mycol.">
        <title>101 Dothideomycetes genomes: a test case for predicting lifestyles and emergence of pathogens.</title>
        <authorList>
            <person name="Haridas S."/>
            <person name="Albert R."/>
            <person name="Binder M."/>
            <person name="Bloem J."/>
            <person name="Labutti K."/>
            <person name="Salamov A."/>
            <person name="Andreopoulos B."/>
            <person name="Baker S."/>
            <person name="Barry K."/>
            <person name="Bills G."/>
            <person name="Bluhm B."/>
            <person name="Cannon C."/>
            <person name="Castanera R."/>
            <person name="Culley D."/>
            <person name="Daum C."/>
            <person name="Ezra D."/>
            <person name="Gonzalez J."/>
            <person name="Henrissat B."/>
            <person name="Kuo A."/>
            <person name="Liang C."/>
            <person name="Lipzen A."/>
            <person name="Lutzoni F."/>
            <person name="Magnuson J."/>
            <person name="Mondo S."/>
            <person name="Nolan M."/>
            <person name="Ohm R."/>
            <person name="Pangilinan J."/>
            <person name="Park H.-J."/>
            <person name="Ramirez L."/>
            <person name="Alfaro M."/>
            <person name="Sun H."/>
            <person name="Tritt A."/>
            <person name="Yoshinaga Y."/>
            <person name="Zwiers L.-H."/>
            <person name="Turgeon B."/>
            <person name="Goodwin S."/>
            <person name="Spatafora J."/>
            <person name="Crous P."/>
            <person name="Grigoriev I."/>
        </authorList>
    </citation>
    <scope>NUCLEOTIDE SEQUENCE</scope>
    <source>
        <strain evidence="2">CBS 115976</strain>
    </source>
</reference>
<sequence length="343" mass="38665">MANQPPYKREPWMTDDYLRFGTPEDDRVNLLQEWEPTNHLVSSGVSGSRACTPEEDRVSLLEESEMPTAGSRACTPKEDGVSLMDSESTTHAEYDSPPCTPPGQVIEPYSPSQETDPSPSPTVSTNSTPAASPKYYIHIRQPGRPAPSTYPPPNTTSSPGPPSPSPTQAEPTQTLTPSHKDPRDKCPDPRHHNTAFRRWVKNRRGFSEADVKEAFALYDFNLPRFEQTSQVINRLEVLFRLTAVPWQSSAQRKMGVGAKLYHTLNQLMEKGGWFQYARLEDEETGQGRKLVYGPWIVRGSPRWKGGELVKDLPEWFPLKHMVLDGEAKFAKRVCEMVGDERRE</sequence>
<feature type="compositionally biased region" description="Low complexity" evidence="1">
    <location>
        <begin position="115"/>
        <end position="133"/>
    </location>
</feature>
<dbReference type="EMBL" id="MU004231">
    <property type="protein sequence ID" value="KAF2673810.1"/>
    <property type="molecule type" value="Genomic_DNA"/>
</dbReference>
<dbReference type="Proteomes" id="UP000799302">
    <property type="component" value="Unassembled WGS sequence"/>
</dbReference>